<gene>
    <name evidence="2" type="ORF">TCIL3000_8_450</name>
</gene>
<evidence type="ECO:0000256" key="1">
    <source>
        <dbReference type="SAM" id="Phobius"/>
    </source>
</evidence>
<proteinExistence type="predicted"/>
<protein>
    <submittedName>
        <fullName evidence="2">Uncharacterized protein</fullName>
    </submittedName>
</protein>
<sequence length="114" mass="13705">MWRHVFKSNNTNHMPFTTWTAKCEDAQKAIKRYKYKKGQVYIYIYIYMCVCVYIYKLCVTNNTRRQLCSLRPYPSPAFTRPIISTALCCCMHCNIIRRRCFPPILQGKNNNRQY</sequence>
<keyword evidence="1" id="KW-1133">Transmembrane helix</keyword>
<name>G0UR28_TRYCI</name>
<accession>G0UR28</accession>
<dbReference type="EMBL" id="HE575321">
    <property type="protein sequence ID" value="CCC91839.1"/>
    <property type="molecule type" value="Genomic_DNA"/>
</dbReference>
<reference evidence="2" key="1">
    <citation type="journal article" date="2012" name="Proc. Natl. Acad. Sci. U.S.A.">
        <title>Antigenic diversity is generated by distinct evolutionary mechanisms in African trypanosome species.</title>
        <authorList>
            <person name="Jackson A.P."/>
            <person name="Berry A."/>
            <person name="Aslett M."/>
            <person name="Allison H.C."/>
            <person name="Burton P."/>
            <person name="Vavrova-Anderson J."/>
            <person name="Brown R."/>
            <person name="Browne H."/>
            <person name="Corton N."/>
            <person name="Hauser H."/>
            <person name="Gamble J."/>
            <person name="Gilderthorp R."/>
            <person name="Marcello L."/>
            <person name="McQuillan J."/>
            <person name="Otto T.D."/>
            <person name="Quail M.A."/>
            <person name="Sanders M.J."/>
            <person name="van Tonder A."/>
            <person name="Ginger M.L."/>
            <person name="Field M.C."/>
            <person name="Barry J.D."/>
            <person name="Hertz-Fowler C."/>
            <person name="Berriman M."/>
        </authorList>
    </citation>
    <scope>NUCLEOTIDE SEQUENCE</scope>
    <source>
        <strain evidence="2">IL3000</strain>
    </source>
</reference>
<feature type="transmembrane region" description="Helical" evidence="1">
    <location>
        <begin position="77"/>
        <end position="96"/>
    </location>
</feature>
<keyword evidence="1" id="KW-0472">Membrane</keyword>
<feature type="transmembrane region" description="Helical" evidence="1">
    <location>
        <begin position="40"/>
        <end position="57"/>
    </location>
</feature>
<organism evidence="2">
    <name type="scientific">Trypanosoma congolense (strain IL3000)</name>
    <dbReference type="NCBI Taxonomy" id="1068625"/>
    <lineage>
        <taxon>Eukaryota</taxon>
        <taxon>Discoba</taxon>
        <taxon>Euglenozoa</taxon>
        <taxon>Kinetoplastea</taxon>
        <taxon>Metakinetoplastina</taxon>
        <taxon>Trypanosomatida</taxon>
        <taxon>Trypanosomatidae</taxon>
        <taxon>Trypanosoma</taxon>
        <taxon>Nannomonas</taxon>
    </lineage>
</organism>
<evidence type="ECO:0000313" key="2">
    <source>
        <dbReference type="EMBL" id="CCC91839.1"/>
    </source>
</evidence>
<keyword evidence="1" id="KW-0812">Transmembrane</keyword>
<dbReference type="AlphaFoldDB" id="G0UR28"/>